<accession>A0A7S3FAU9</accession>
<organism evidence="12">
    <name type="scientific">Haptolina ericina</name>
    <dbReference type="NCBI Taxonomy" id="156174"/>
    <lineage>
        <taxon>Eukaryota</taxon>
        <taxon>Haptista</taxon>
        <taxon>Haptophyta</taxon>
        <taxon>Prymnesiophyceae</taxon>
        <taxon>Prymnesiales</taxon>
        <taxon>Prymnesiaceae</taxon>
        <taxon>Haptolina</taxon>
    </lineage>
</organism>
<keyword evidence="8 10" id="KW-0333">Golgi apparatus</keyword>
<protein>
    <recommendedName>
        <fullName evidence="10">Hexosyltransferase</fullName>
        <ecNumber evidence="10">2.4.1.-</ecNumber>
    </recommendedName>
</protein>
<evidence type="ECO:0000256" key="11">
    <source>
        <dbReference type="SAM" id="MobiDB-lite"/>
    </source>
</evidence>
<evidence type="ECO:0000256" key="4">
    <source>
        <dbReference type="ARBA" id="ARBA00022679"/>
    </source>
</evidence>
<keyword evidence="4" id="KW-0808">Transferase</keyword>
<keyword evidence="5" id="KW-0812">Transmembrane</keyword>
<dbReference type="PANTHER" id="PTHR11214">
    <property type="entry name" value="BETA-1,3-N-ACETYLGLUCOSAMINYLTRANSFERASE"/>
    <property type="match status" value="1"/>
</dbReference>
<feature type="region of interest" description="Disordered" evidence="11">
    <location>
        <begin position="425"/>
        <end position="449"/>
    </location>
</feature>
<keyword evidence="6" id="KW-0735">Signal-anchor</keyword>
<sequence length="449" mass="48673">MHRSRALLVSEPGGAIAGQDISDIHVAKPDGTTACATPAFAPAAGERDPWRVPGEWSAQFNGSLDLEAVADRMQRYTMADGNAGPLCGDVPALVEPAASITDNTAHVYCDDPASIGRSQVRLLVGVISSPAMKSRRDAIRTTWAGVPSRTALVCFVLGSRVPSQARLTAMSEERAAHRDVIWLPRAVDGCGTQYAPISKFLFFWKAAAAILEVAPAIAHVAKVDDDSFVHLPNLEADLARLHCVRHLSYGRFAWLGVRPSPLAVCGFSWPAIPHAYLRRGCASRGFHPPTPFAVGMLQLLSRDVVLSLAASRDAERFVLEAGPTPPKEEDAVLGFWVSRVSRKLNLTHVRVGGRMSDIACNAHRGQGPLQQIAPEAMSGALVVHQLKTAGGQHYIWDLIHGGVPHQHGNCSYWTKSADHRECWADPDPTCRPWNNNKRRHKTSPRPPTG</sequence>
<evidence type="ECO:0000256" key="9">
    <source>
        <dbReference type="ARBA" id="ARBA00023136"/>
    </source>
</evidence>
<keyword evidence="3 10" id="KW-0328">Glycosyltransferase</keyword>
<dbReference type="InterPro" id="IPR002659">
    <property type="entry name" value="Glyco_trans_31"/>
</dbReference>
<evidence type="ECO:0000256" key="8">
    <source>
        <dbReference type="ARBA" id="ARBA00023034"/>
    </source>
</evidence>
<comment type="similarity">
    <text evidence="2 10">Belongs to the glycosyltransferase 31 family.</text>
</comment>
<evidence type="ECO:0000256" key="10">
    <source>
        <dbReference type="RuleBase" id="RU363063"/>
    </source>
</evidence>
<keyword evidence="9" id="KW-0472">Membrane</keyword>
<reference evidence="12" key="1">
    <citation type="submission" date="2021-01" db="EMBL/GenBank/DDBJ databases">
        <authorList>
            <person name="Corre E."/>
            <person name="Pelletier E."/>
            <person name="Niang G."/>
            <person name="Scheremetjew M."/>
            <person name="Finn R."/>
            <person name="Kale V."/>
            <person name="Holt S."/>
            <person name="Cochrane G."/>
            <person name="Meng A."/>
            <person name="Brown T."/>
            <person name="Cohen L."/>
        </authorList>
    </citation>
    <scope>NUCLEOTIDE SEQUENCE</scope>
    <source>
        <strain evidence="12">CCMP281</strain>
    </source>
</reference>
<evidence type="ECO:0000256" key="6">
    <source>
        <dbReference type="ARBA" id="ARBA00022968"/>
    </source>
</evidence>
<comment type="subcellular location">
    <subcellularLocation>
        <location evidence="1 10">Golgi apparatus membrane</location>
        <topology evidence="1 10">Single-pass type II membrane protein</topology>
    </subcellularLocation>
</comment>
<dbReference type="EC" id="2.4.1.-" evidence="10"/>
<keyword evidence="7" id="KW-1133">Transmembrane helix</keyword>
<dbReference type="GO" id="GO:0016758">
    <property type="term" value="F:hexosyltransferase activity"/>
    <property type="evidence" value="ECO:0007669"/>
    <property type="project" value="InterPro"/>
</dbReference>
<dbReference type="Pfam" id="PF01762">
    <property type="entry name" value="Galactosyl_T"/>
    <property type="match status" value="1"/>
</dbReference>
<evidence type="ECO:0000256" key="1">
    <source>
        <dbReference type="ARBA" id="ARBA00004323"/>
    </source>
</evidence>
<evidence type="ECO:0000256" key="5">
    <source>
        <dbReference type="ARBA" id="ARBA00022692"/>
    </source>
</evidence>
<dbReference type="GO" id="GO:0000139">
    <property type="term" value="C:Golgi membrane"/>
    <property type="evidence" value="ECO:0007669"/>
    <property type="project" value="UniProtKB-SubCell"/>
</dbReference>
<evidence type="ECO:0000256" key="3">
    <source>
        <dbReference type="ARBA" id="ARBA00022676"/>
    </source>
</evidence>
<name>A0A7S3FAU9_9EUKA</name>
<dbReference type="EMBL" id="HBHX01056677">
    <property type="protein sequence ID" value="CAE0136474.1"/>
    <property type="molecule type" value="Transcribed_RNA"/>
</dbReference>
<evidence type="ECO:0000256" key="7">
    <source>
        <dbReference type="ARBA" id="ARBA00022989"/>
    </source>
</evidence>
<proteinExistence type="inferred from homology"/>
<evidence type="ECO:0000313" key="12">
    <source>
        <dbReference type="EMBL" id="CAE0136474.1"/>
    </source>
</evidence>
<dbReference type="AlphaFoldDB" id="A0A7S3FAU9"/>
<gene>
    <name evidence="12" type="ORF">HERI1096_LOCUS31263</name>
</gene>
<evidence type="ECO:0000256" key="2">
    <source>
        <dbReference type="ARBA" id="ARBA00008661"/>
    </source>
</evidence>